<reference evidence="1" key="1">
    <citation type="submission" date="2006-06" db="EMBL/GenBank/DDBJ databases">
        <title>Amplification, cloning and sequence analysis of the gX gene of chicken infectious laryngotracheitis virus.</title>
        <authorList>
            <person name="Chen H.-Y."/>
            <person name="Cui B.-A."/>
            <person name="Fang M.-F."/>
            <person name="Fang J.-Y."/>
            <person name="Zhao L."/>
            <person name="Zheng L.-L."/>
            <person name="Li X.-K."/>
        </authorList>
    </citation>
    <scope>NUCLEOTIDE SEQUENCE</scope>
    <source>
        <strain evidence="1">CG</strain>
        <tissue evidence="1">Allantoic membrane</tissue>
    </source>
</reference>
<accession>Q0PNH3</accession>
<sequence length="299" mass="32569">MSGFSNIGSIATVSLVCSLLCASVLGAPVLDGLESSPFPFGGKIIAQACNRTTIEVTVPWSDYSGRTEGVSVEVKWFYGNSNPESFVFGVDSETGSGHEDLSTCWALIHNLNASVCRASDAGIPDFDKQCEKVQRRLRSGVELGSYVSGNGSLVLYPGMYDAGIYAYQLSVGGKGYTGSVYLDVGPNPGCHDQYGYTYYSLADEASDLSSYDVASPELDGPMEEDYSNCLDMPPLRPWTTVCSHDVEEQENATDELYLWDEECAGPLDEYVDEGQRRCPGWLSFHRPLRSSSSHPRVFL</sequence>
<name>Q0PNH3_ILTV</name>
<organismHost>
    <name type="scientific">Gallus gallus</name>
    <name type="common">Chicken</name>
    <dbReference type="NCBI Taxonomy" id="9031"/>
</organismHost>
<organism evidence="1">
    <name type="scientific">Infectious laryngotracheitis virus</name>
    <name type="common">ILTV</name>
    <name type="synonym">Gallid herpesvirus 1</name>
    <dbReference type="NCBI Taxonomy" id="10386"/>
    <lineage>
        <taxon>Viruses</taxon>
        <taxon>Duplodnaviria</taxon>
        <taxon>Heunggongvirae</taxon>
        <taxon>Peploviricota</taxon>
        <taxon>Herviviricetes</taxon>
        <taxon>Herpesvirales</taxon>
        <taxon>Orthoherpesviridae</taxon>
        <taxon>Alphaherpesvirinae</taxon>
        <taxon>Iltovirus</taxon>
        <taxon>Iltovirus gallidalpha1</taxon>
    </lineage>
</organism>
<dbReference type="EMBL" id="DQ785809">
    <property type="protein sequence ID" value="ABG88891.1"/>
    <property type="molecule type" value="Genomic_DNA"/>
</dbReference>
<protein>
    <submittedName>
        <fullName evidence="1">GX</fullName>
    </submittedName>
</protein>
<evidence type="ECO:0000313" key="1">
    <source>
        <dbReference type="EMBL" id="ABG88891.1"/>
    </source>
</evidence>
<proteinExistence type="predicted"/>